<comment type="caution">
    <text evidence="2">The sequence shown here is derived from an EMBL/GenBank/DDBJ whole genome shotgun (WGS) entry which is preliminary data.</text>
</comment>
<dbReference type="GO" id="GO:0051301">
    <property type="term" value="P:cell division"/>
    <property type="evidence" value="ECO:0007669"/>
    <property type="project" value="UniProtKB-KW"/>
</dbReference>
<dbReference type="OrthoDB" id="9797575at2"/>
<evidence type="ECO:0000313" key="2">
    <source>
        <dbReference type="EMBL" id="MRU17011.1"/>
    </source>
</evidence>
<evidence type="ECO:0000313" key="3">
    <source>
        <dbReference type="Proteomes" id="UP000564704"/>
    </source>
</evidence>
<gene>
    <name evidence="2" type="ORF">FDP25_16325</name>
</gene>
<accession>A0A844CNT6</accession>
<protein>
    <submittedName>
        <fullName evidence="2">Cell division protein ZapA</fullName>
    </submittedName>
</protein>
<dbReference type="Proteomes" id="UP000564704">
    <property type="component" value="Unassembled WGS sequence"/>
</dbReference>
<dbReference type="RefSeq" id="WP_154154858.1">
    <property type="nucleotide sequence ID" value="NZ_SZWE01000002.1"/>
</dbReference>
<feature type="compositionally biased region" description="Basic and acidic residues" evidence="1">
    <location>
        <begin position="77"/>
        <end position="86"/>
    </location>
</feature>
<dbReference type="SUPFAM" id="SSF102829">
    <property type="entry name" value="Cell division protein ZapA-like"/>
    <property type="match status" value="1"/>
</dbReference>
<dbReference type="InterPro" id="IPR036192">
    <property type="entry name" value="Cell_div_ZapA-like_sf"/>
</dbReference>
<organism evidence="2 3">
    <name type="scientific">Roseovarius bejariae</name>
    <dbReference type="NCBI Taxonomy" id="2576383"/>
    <lineage>
        <taxon>Bacteria</taxon>
        <taxon>Pseudomonadati</taxon>
        <taxon>Pseudomonadota</taxon>
        <taxon>Alphaproteobacteria</taxon>
        <taxon>Rhodobacterales</taxon>
        <taxon>Roseobacteraceae</taxon>
        <taxon>Roseovarius</taxon>
    </lineage>
</organism>
<keyword evidence="3" id="KW-1185">Reference proteome</keyword>
<keyword evidence="2" id="KW-0132">Cell division</keyword>
<dbReference type="Pfam" id="PF05164">
    <property type="entry name" value="ZapA"/>
    <property type="match status" value="1"/>
</dbReference>
<proteinExistence type="predicted"/>
<evidence type="ECO:0000256" key="1">
    <source>
        <dbReference type="SAM" id="MobiDB-lite"/>
    </source>
</evidence>
<dbReference type="AlphaFoldDB" id="A0A844CNT6"/>
<reference evidence="2 3" key="1">
    <citation type="submission" date="2019-05" db="EMBL/GenBank/DDBJ databases">
        <title>Roseovarius bejariae sp. nov., a moderately halophylic bacterium isolated from a saline soil in Rambla Salada (Murcia).</title>
        <authorList>
            <person name="Castro D.J."/>
            <person name="Gomez-Altuve A."/>
            <person name="Reina J.C."/>
            <person name="Rodriguez M."/>
            <person name="Sampedro I."/>
            <person name="Llamas I."/>
            <person name="Martinez-Checa F."/>
        </authorList>
    </citation>
    <scope>NUCLEOTIDE SEQUENCE [LARGE SCALE GENOMIC DNA]</scope>
    <source>
        <strain evidence="2 3">A21</strain>
    </source>
</reference>
<sequence length="132" mass="14279">MPEVQIEIGGRTFDVACQEGEEHYLQSAAKMLDEEASVLAAQIGRIPEARMLLMAGLMLADKTAGLQDKLKAMEDRMAEKEAELDQLRNAPTPEPKTIEVPVVPTDVTDSLAEIAARAESLAEEVDGKSQGD</sequence>
<dbReference type="InterPro" id="IPR007838">
    <property type="entry name" value="Cell_div_ZapA-like"/>
</dbReference>
<name>A0A844CNT6_9RHOB</name>
<dbReference type="Gene3D" id="3.30.160.880">
    <property type="entry name" value="Cell division protein ZapA protomer, N-terminal domain"/>
    <property type="match status" value="1"/>
</dbReference>
<keyword evidence="2" id="KW-0131">Cell cycle</keyword>
<dbReference type="EMBL" id="SZWE01000002">
    <property type="protein sequence ID" value="MRU17011.1"/>
    <property type="molecule type" value="Genomic_DNA"/>
</dbReference>
<dbReference type="InterPro" id="IPR042233">
    <property type="entry name" value="Cell_div_ZapA_N"/>
</dbReference>
<feature type="region of interest" description="Disordered" evidence="1">
    <location>
        <begin position="77"/>
        <end position="99"/>
    </location>
</feature>